<dbReference type="OrthoDB" id="170902at2157"/>
<gene>
    <name evidence="2" type="ORF">SAMN04489841_0205</name>
</gene>
<feature type="compositionally biased region" description="Acidic residues" evidence="1">
    <location>
        <begin position="94"/>
        <end position="108"/>
    </location>
</feature>
<feature type="region of interest" description="Disordered" evidence="1">
    <location>
        <begin position="1"/>
        <end position="115"/>
    </location>
</feature>
<name>A0A1H8ZL75_9EURY</name>
<evidence type="ECO:0000256" key="1">
    <source>
        <dbReference type="SAM" id="MobiDB-lite"/>
    </source>
</evidence>
<evidence type="ECO:0000313" key="3">
    <source>
        <dbReference type="Proteomes" id="UP000199114"/>
    </source>
</evidence>
<accession>A0A1H8ZL75</accession>
<dbReference type="Proteomes" id="UP000199114">
    <property type="component" value="Unassembled WGS sequence"/>
</dbReference>
<evidence type="ECO:0000313" key="2">
    <source>
        <dbReference type="EMBL" id="SEP65269.1"/>
    </source>
</evidence>
<keyword evidence="3" id="KW-1185">Reference proteome</keyword>
<sequence>MSDERSAGPSGADESAATDDRGSGDGDALEPSGGPQRVVSDESVDDILESLNDAKSEPEPEPTDSTDATATTTGSTEPVTTETEPAETAATAVDESEQTADEGADIGADDGAAADEAAAIDAAASSLPEDASVDELAARIEDGTVTGADVRAAEAGEGRESTPEIDDVDLSLDDLETTQSGGASGRDGLSDDAGPLAGSIDRDAATDGTDEDGDASPGLLGRLKRFFSR</sequence>
<protein>
    <submittedName>
        <fullName evidence="2">Uncharacterized protein</fullName>
    </submittedName>
</protein>
<feature type="region of interest" description="Disordered" evidence="1">
    <location>
        <begin position="147"/>
        <end position="221"/>
    </location>
</feature>
<organism evidence="2 3">
    <name type="scientific">Natrinema salaciae</name>
    <dbReference type="NCBI Taxonomy" id="1186196"/>
    <lineage>
        <taxon>Archaea</taxon>
        <taxon>Methanobacteriati</taxon>
        <taxon>Methanobacteriota</taxon>
        <taxon>Stenosarchaea group</taxon>
        <taxon>Halobacteria</taxon>
        <taxon>Halobacteriales</taxon>
        <taxon>Natrialbaceae</taxon>
        <taxon>Natrinema</taxon>
    </lineage>
</organism>
<feature type="compositionally biased region" description="Low complexity" evidence="1">
    <location>
        <begin position="65"/>
        <end position="93"/>
    </location>
</feature>
<proteinExistence type="predicted"/>
<dbReference type="AlphaFoldDB" id="A0A1H8ZL75"/>
<feature type="compositionally biased region" description="Acidic residues" evidence="1">
    <location>
        <begin position="163"/>
        <end position="176"/>
    </location>
</feature>
<feature type="compositionally biased region" description="Basic and acidic residues" evidence="1">
    <location>
        <begin position="151"/>
        <end position="162"/>
    </location>
</feature>
<reference evidence="3" key="1">
    <citation type="submission" date="2016-10" db="EMBL/GenBank/DDBJ databases">
        <authorList>
            <person name="Varghese N."/>
            <person name="Submissions S."/>
        </authorList>
    </citation>
    <scope>NUCLEOTIDE SEQUENCE [LARGE SCALE GENOMIC DNA]</scope>
    <source>
        <strain evidence="3">DSM 25055</strain>
    </source>
</reference>
<dbReference type="RefSeq" id="WP_090611815.1">
    <property type="nucleotide sequence ID" value="NZ_FOFD01000001.1"/>
</dbReference>
<dbReference type="EMBL" id="FOFD01000001">
    <property type="protein sequence ID" value="SEP65269.1"/>
    <property type="molecule type" value="Genomic_DNA"/>
</dbReference>